<dbReference type="RefSeq" id="WP_228157726.1">
    <property type="nucleotide sequence ID" value="NZ_CP030241.1"/>
</dbReference>
<feature type="domain" description="Helicase ATP-binding" evidence="1">
    <location>
        <begin position="63"/>
        <end position="254"/>
    </location>
</feature>
<gene>
    <name evidence="3" type="ORF">LP092_00530</name>
    <name evidence="4" type="ORF">LP129_00530</name>
    <name evidence="2" type="ORF">NCTC9426_00611</name>
</gene>
<dbReference type="EMBL" id="CP087781">
    <property type="protein sequence ID" value="UZA51694.1"/>
    <property type="molecule type" value="Genomic_DNA"/>
</dbReference>
<accession>A0A378PQN9</accession>
<dbReference type="EMBL" id="UGPZ01000002">
    <property type="protein sequence ID" value="STY90590.1"/>
    <property type="molecule type" value="Genomic_DNA"/>
</dbReference>
<dbReference type="Proteomes" id="UP001163632">
    <property type="component" value="Chromosome"/>
</dbReference>
<dbReference type="REBASE" id="405883">
    <property type="entry name" value="Mbo9426ORF609P"/>
</dbReference>
<dbReference type="PROSITE" id="PS51192">
    <property type="entry name" value="HELICASE_ATP_BIND_1"/>
    <property type="match status" value="1"/>
</dbReference>
<dbReference type="GO" id="GO:0004386">
    <property type="term" value="F:helicase activity"/>
    <property type="evidence" value="ECO:0007669"/>
    <property type="project" value="UniProtKB-KW"/>
</dbReference>
<dbReference type="SUPFAM" id="SSF52540">
    <property type="entry name" value="P-loop containing nucleoside triphosphate hydrolases"/>
    <property type="match status" value="2"/>
</dbReference>
<dbReference type="PANTHER" id="PTHR47396">
    <property type="entry name" value="TYPE I RESTRICTION ENZYME ECOKI R PROTEIN"/>
    <property type="match status" value="1"/>
</dbReference>
<dbReference type="GO" id="GO:0005829">
    <property type="term" value="C:cytosol"/>
    <property type="evidence" value="ECO:0007669"/>
    <property type="project" value="TreeGrafter"/>
</dbReference>
<evidence type="ECO:0000313" key="6">
    <source>
        <dbReference type="Proteomes" id="UP001163283"/>
    </source>
</evidence>
<proteinExistence type="predicted"/>
<organism evidence="2 5">
    <name type="scientific">Moraxella bovis</name>
    <dbReference type="NCBI Taxonomy" id="476"/>
    <lineage>
        <taxon>Bacteria</taxon>
        <taxon>Pseudomonadati</taxon>
        <taxon>Pseudomonadota</taxon>
        <taxon>Gammaproteobacteria</taxon>
        <taxon>Moraxellales</taxon>
        <taxon>Moraxellaceae</taxon>
        <taxon>Moraxella</taxon>
    </lineage>
</organism>
<keyword evidence="3" id="KW-0547">Nucleotide-binding</keyword>
<dbReference type="InterPro" id="IPR006935">
    <property type="entry name" value="Helicase/UvrB_N"/>
</dbReference>
<evidence type="ECO:0000313" key="2">
    <source>
        <dbReference type="EMBL" id="STY90590.1"/>
    </source>
</evidence>
<protein>
    <submittedName>
        <fullName evidence="3">DEAD/DEAH box helicase family protein</fullName>
    </submittedName>
    <submittedName>
        <fullName evidence="2">Uncharacterized protein conserved in bacteria</fullName>
    </submittedName>
</protein>
<evidence type="ECO:0000259" key="1">
    <source>
        <dbReference type="PROSITE" id="PS51192"/>
    </source>
</evidence>
<dbReference type="SMART" id="SM00487">
    <property type="entry name" value="DEXDc"/>
    <property type="match status" value="1"/>
</dbReference>
<dbReference type="Pfam" id="PF04851">
    <property type="entry name" value="ResIII"/>
    <property type="match status" value="1"/>
</dbReference>
<evidence type="ECO:0000313" key="7">
    <source>
        <dbReference type="Proteomes" id="UP001163632"/>
    </source>
</evidence>
<evidence type="ECO:0000313" key="4">
    <source>
        <dbReference type="EMBL" id="UZA51694.1"/>
    </source>
</evidence>
<dbReference type="GO" id="GO:0003677">
    <property type="term" value="F:DNA binding"/>
    <property type="evidence" value="ECO:0007669"/>
    <property type="project" value="InterPro"/>
</dbReference>
<dbReference type="InterPro" id="IPR050742">
    <property type="entry name" value="Helicase_Restrict-Modif_Enz"/>
</dbReference>
<dbReference type="REBASE" id="672569">
    <property type="entry name" value="Mbo2599ORF535P"/>
</dbReference>
<evidence type="ECO:0000313" key="3">
    <source>
        <dbReference type="EMBL" id="UZA03292.1"/>
    </source>
</evidence>
<dbReference type="InterPro" id="IPR027417">
    <property type="entry name" value="P-loop_NTPase"/>
</dbReference>
<dbReference type="GO" id="GO:0005524">
    <property type="term" value="F:ATP binding"/>
    <property type="evidence" value="ECO:0007669"/>
    <property type="project" value="InterPro"/>
</dbReference>
<reference evidence="3 6" key="2">
    <citation type="journal article" date="2022" name="BMC Microbiol.">
        <title>Whole genome sequencing of Moraxella bovis strains from North America reveals two genotypes with different genetic determinants.</title>
        <authorList>
            <person name="Wynn E.L."/>
            <person name="Hille M.M."/>
            <person name="Loy J.D."/>
            <person name="Schuller G."/>
            <person name="Kuhn K.L."/>
            <person name="Dickey A.M."/>
            <person name="Bono J.L."/>
            <person name="Clawson M.L."/>
        </authorList>
    </citation>
    <scope>NUCLEOTIDE SEQUENCE [LARGE SCALE GENOMIC DNA]</scope>
    <source>
        <strain evidence="3">SAM102599</strain>
        <strain evidence="4 6">SAM57978</strain>
    </source>
</reference>
<dbReference type="Proteomes" id="UP000254133">
    <property type="component" value="Unassembled WGS sequence"/>
</dbReference>
<keyword evidence="3" id="KW-0067">ATP-binding</keyword>
<dbReference type="GO" id="GO:0016787">
    <property type="term" value="F:hydrolase activity"/>
    <property type="evidence" value="ECO:0007669"/>
    <property type="project" value="InterPro"/>
</dbReference>
<dbReference type="CDD" id="cd18785">
    <property type="entry name" value="SF2_C"/>
    <property type="match status" value="1"/>
</dbReference>
<sequence length="929" mass="108856">MAKKTQLKHTLGDFLFNQIKNSKEYQDWADEFELPNFITDNLAKMLRDYQINAIKQFIYLYENHGIEKAKHLLFNMATGTGKTLTMAGIVLYLYEQGYRNFVFLVHQLQIKDQAIKNFTEPTFEKYLFKKQVKFNGKSIPIKAIDRFEDTKKDGINFMFFSTSLLYTRLINPKENAITANDFVKNLTVIIADEAHRLNVDTRKKTEVNDENNWEKAVQSVLHANPKNLLLEFTATVDLKNEKIHKKYSDKLIYKYDFLQFNKDRYSKQVNFLYNEETQIEDQKRLLIVNAVAMSEYRRLYAEREMGVSINPIILIKSTKIAQSEEDRAFFHKVIHSLRVEDFNHLKAMSEYKTDLLDTQFMFIKQMFNWLNSKQSSFIGIGGLITAIKERFSENNTMIYNSKTKERADLLPLLDSPRNTIRAIFSVNALNEGWDVLSLYDIIHFDISATKKVSLQDIQLIGRGARLYPYQLPKAYHNGDDLFSDNHRYEFNPFKRKFDNAPDAQGRILETFFYHFVKTGVFLENLQKDLLGEGIINEGVEKKTIRLKNDFMQSQTYQKGFVLVNSQEYRRKNKDSEIDLTFKRQIIASPYQLHANALTDKEQNKTLSAIKYKNIKITPEYFSEHLLRKALVGAENNFFRLNNLKNHIIGIKSIDEMIEHYLPMHDIQYGYIHGKDIHELNANEKLQLLVGSILPEVRKSIDKYMPLVTGSSVFRPKSLSSIFKEEKNIYLVAYPSIDKNTGEKIFHATDERAKAQTNHDNAQLAFDIKTADWYAYSENYGTSEEKRFVKYIATQIDELKNKYQGAEIYLIRNELDYYLFNIEDGRRFSPDYMMIINDIANQSVYYQCLFEPKGGHLLQKDEWKEKALIALNDNSEIRFEDNVLDDTNYRQYLAGMTNHGYQEIKCLGFKFFNSDTRGEHDFGADFNTRL</sequence>
<dbReference type="Proteomes" id="UP001163283">
    <property type="component" value="Chromosome"/>
</dbReference>
<dbReference type="GeneID" id="77189892"/>
<dbReference type="AlphaFoldDB" id="A0A378PQN9"/>
<dbReference type="PANTHER" id="PTHR47396:SF1">
    <property type="entry name" value="ATP-DEPENDENT HELICASE IRC3-RELATED"/>
    <property type="match status" value="1"/>
</dbReference>
<dbReference type="REBASE" id="672074">
    <property type="entry name" value="Mbo57978ORF535P"/>
</dbReference>
<dbReference type="EMBL" id="CP087830">
    <property type="protein sequence ID" value="UZA03292.1"/>
    <property type="molecule type" value="Genomic_DNA"/>
</dbReference>
<name>A0A378PQN9_MORBO</name>
<reference evidence="2 5" key="1">
    <citation type="submission" date="2018-06" db="EMBL/GenBank/DDBJ databases">
        <authorList>
            <consortium name="Pathogen Informatics"/>
            <person name="Doyle S."/>
        </authorList>
    </citation>
    <scope>NUCLEOTIDE SEQUENCE [LARGE SCALE GENOMIC DNA]</scope>
    <source>
        <strain evidence="2 5">NCTC9426</strain>
    </source>
</reference>
<keyword evidence="3" id="KW-0378">Hydrolase</keyword>
<keyword evidence="3" id="KW-0347">Helicase</keyword>
<dbReference type="InterPro" id="IPR014001">
    <property type="entry name" value="Helicase_ATP-bd"/>
</dbReference>
<dbReference type="Gene3D" id="3.40.50.300">
    <property type="entry name" value="P-loop containing nucleotide triphosphate hydrolases"/>
    <property type="match status" value="1"/>
</dbReference>
<keyword evidence="7" id="KW-1185">Reference proteome</keyword>
<evidence type="ECO:0000313" key="5">
    <source>
        <dbReference type="Proteomes" id="UP000254133"/>
    </source>
</evidence>